<evidence type="ECO:0000256" key="5">
    <source>
        <dbReference type="ARBA" id="ARBA00023157"/>
    </source>
</evidence>
<evidence type="ECO:0000256" key="4">
    <source>
        <dbReference type="ARBA" id="ARBA00022729"/>
    </source>
</evidence>
<dbReference type="GO" id="GO:0032934">
    <property type="term" value="F:sterol binding"/>
    <property type="evidence" value="ECO:0007669"/>
    <property type="project" value="InterPro"/>
</dbReference>
<dbReference type="HOGENOM" id="CLU_109192_3_0_1"/>
<feature type="domain" description="MD-2-related lipid-recognition" evidence="7">
    <location>
        <begin position="25"/>
        <end position="152"/>
    </location>
</feature>
<gene>
    <name evidence="8" type="primary">Dwil\GK13111</name>
    <name evidence="8" type="ORF">Dwil_GK13111</name>
</gene>
<dbReference type="InterPro" id="IPR033916">
    <property type="entry name" value="ML_Npc2-like"/>
</dbReference>
<evidence type="ECO:0000256" key="1">
    <source>
        <dbReference type="ARBA" id="ARBA00004613"/>
    </source>
</evidence>
<evidence type="ECO:0000259" key="7">
    <source>
        <dbReference type="SMART" id="SM00737"/>
    </source>
</evidence>
<dbReference type="InterPro" id="IPR039670">
    <property type="entry name" value="NPC2-like"/>
</dbReference>
<dbReference type="PANTHER" id="PTHR11306">
    <property type="entry name" value="NIEMANN PICK TYPE C2 PROTEIN NPC2-RELATED"/>
    <property type="match status" value="1"/>
</dbReference>
<dbReference type="Proteomes" id="UP000007798">
    <property type="component" value="Unassembled WGS sequence"/>
</dbReference>
<dbReference type="SUPFAM" id="SSF81296">
    <property type="entry name" value="E set domains"/>
    <property type="match status" value="1"/>
</dbReference>
<feature type="signal peptide" evidence="6">
    <location>
        <begin position="1"/>
        <end position="20"/>
    </location>
</feature>
<evidence type="ECO:0000256" key="2">
    <source>
        <dbReference type="ARBA" id="ARBA00006370"/>
    </source>
</evidence>
<keyword evidence="4 6" id="KW-0732">Signal</keyword>
<organism evidence="8 9">
    <name type="scientific">Drosophila willistoni</name>
    <name type="common">Fruit fly</name>
    <dbReference type="NCBI Taxonomy" id="7260"/>
    <lineage>
        <taxon>Eukaryota</taxon>
        <taxon>Metazoa</taxon>
        <taxon>Ecdysozoa</taxon>
        <taxon>Arthropoda</taxon>
        <taxon>Hexapoda</taxon>
        <taxon>Insecta</taxon>
        <taxon>Pterygota</taxon>
        <taxon>Neoptera</taxon>
        <taxon>Endopterygota</taxon>
        <taxon>Diptera</taxon>
        <taxon>Brachycera</taxon>
        <taxon>Muscomorpha</taxon>
        <taxon>Ephydroidea</taxon>
        <taxon>Drosophilidae</taxon>
        <taxon>Drosophila</taxon>
        <taxon>Sophophora</taxon>
    </lineage>
</organism>
<comment type="similarity">
    <text evidence="2">Belongs to the NPC2 family.</text>
</comment>
<evidence type="ECO:0000313" key="8">
    <source>
        <dbReference type="EMBL" id="EDW84490.1"/>
    </source>
</evidence>
<dbReference type="SMART" id="SM00737">
    <property type="entry name" value="ML"/>
    <property type="match status" value="1"/>
</dbReference>
<dbReference type="GO" id="GO:0005576">
    <property type="term" value="C:extracellular region"/>
    <property type="evidence" value="ECO:0007669"/>
    <property type="project" value="UniProtKB-SubCell"/>
</dbReference>
<protein>
    <recommendedName>
        <fullName evidence="7">MD-2-related lipid-recognition domain-containing protein</fullName>
    </recommendedName>
</protein>
<accession>B4NGZ3</accession>
<dbReference type="OrthoDB" id="6576058at2759"/>
<dbReference type="FunFam" id="2.60.40.770:FF:000001">
    <property type="entry name" value="NPC intracellular cholesterol transporter 2"/>
    <property type="match status" value="1"/>
</dbReference>
<dbReference type="STRING" id="7260.B4NGZ3"/>
<evidence type="ECO:0000313" key="9">
    <source>
        <dbReference type="Proteomes" id="UP000007798"/>
    </source>
</evidence>
<dbReference type="KEGG" id="dwi:6651238"/>
<dbReference type="CDD" id="cd00916">
    <property type="entry name" value="Npc2_like"/>
    <property type="match status" value="1"/>
</dbReference>
<dbReference type="Pfam" id="PF02221">
    <property type="entry name" value="E1_DerP2_DerF2"/>
    <property type="match status" value="1"/>
</dbReference>
<dbReference type="InterPro" id="IPR003172">
    <property type="entry name" value="ML_dom"/>
</dbReference>
<keyword evidence="5" id="KW-1015">Disulfide bond</keyword>
<keyword evidence="3" id="KW-0964">Secreted</keyword>
<name>B4NGZ3_DROWI</name>
<dbReference type="AlphaFoldDB" id="B4NGZ3"/>
<dbReference type="PhylomeDB" id="B4NGZ3"/>
<dbReference type="Gene3D" id="2.60.40.770">
    <property type="match status" value="1"/>
</dbReference>
<dbReference type="eggNOG" id="ENOG502TBW6">
    <property type="taxonomic scope" value="Eukaryota"/>
</dbReference>
<dbReference type="PANTHER" id="PTHR11306:SF55">
    <property type="entry name" value="GEO08227P1-RELATED"/>
    <property type="match status" value="1"/>
</dbReference>
<dbReference type="GO" id="GO:0032367">
    <property type="term" value="P:intracellular cholesterol transport"/>
    <property type="evidence" value="ECO:0007669"/>
    <property type="project" value="InterPro"/>
</dbReference>
<dbReference type="FunCoup" id="B4NGZ3">
    <property type="interactions" value="147"/>
</dbReference>
<proteinExistence type="inferred from homology"/>
<evidence type="ECO:0000256" key="3">
    <source>
        <dbReference type="ARBA" id="ARBA00022525"/>
    </source>
</evidence>
<dbReference type="EMBL" id="CH964272">
    <property type="protein sequence ID" value="EDW84490.1"/>
    <property type="molecule type" value="Genomic_DNA"/>
</dbReference>
<evidence type="ECO:0000256" key="6">
    <source>
        <dbReference type="SAM" id="SignalP"/>
    </source>
</evidence>
<dbReference type="InParanoid" id="B4NGZ3"/>
<feature type="chain" id="PRO_5002819974" description="MD-2-related lipid-recognition domain-containing protein" evidence="6">
    <location>
        <begin position="21"/>
        <end position="156"/>
    </location>
</feature>
<sequence>MFRFCGSLLVLSIVVASVSSEVINYHVCADSADDCSIDQVRVTPCPQAAQRAACHIHRRRPAQMSFDFTPKFDADNLVATLGWVKSETVELPLVTLERDGCKSATCPVRNGVTNTYTIDVPIEAKFPLSSYTIRWALRDPVSQKRCCFTIDIKVVR</sequence>
<dbReference type="OMA" id="PCADSVD"/>
<comment type="subcellular location">
    <subcellularLocation>
        <location evidence="1">Secreted</location>
    </subcellularLocation>
</comment>
<keyword evidence="9" id="KW-1185">Reference proteome</keyword>
<dbReference type="InterPro" id="IPR014756">
    <property type="entry name" value="Ig_E-set"/>
</dbReference>
<reference evidence="8 9" key="1">
    <citation type="journal article" date="2007" name="Nature">
        <title>Evolution of genes and genomes on the Drosophila phylogeny.</title>
        <authorList>
            <consortium name="Drosophila 12 Genomes Consortium"/>
            <person name="Clark A.G."/>
            <person name="Eisen M.B."/>
            <person name="Smith D.R."/>
            <person name="Bergman C.M."/>
            <person name="Oliver B."/>
            <person name="Markow T.A."/>
            <person name="Kaufman T.C."/>
            <person name="Kellis M."/>
            <person name="Gelbart W."/>
            <person name="Iyer V.N."/>
            <person name="Pollard D.A."/>
            <person name="Sackton T.B."/>
            <person name="Larracuente A.M."/>
            <person name="Singh N.D."/>
            <person name="Abad J.P."/>
            <person name="Abt D.N."/>
            <person name="Adryan B."/>
            <person name="Aguade M."/>
            <person name="Akashi H."/>
            <person name="Anderson W.W."/>
            <person name="Aquadro C.F."/>
            <person name="Ardell D.H."/>
            <person name="Arguello R."/>
            <person name="Artieri C.G."/>
            <person name="Barbash D.A."/>
            <person name="Barker D."/>
            <person name="Barsanti P."/>
            <person name="Batterham P."/>
            <person name="Batzoglou S."/>
            <person name="Begun D."/>
            <person name="Bhutkar A."/>
            <person name="Blanco E."/>
            <person name="Bosak S.A."/>
            <person name="Bradley R.K."/>
            <person name="Brand A.D."/>
            <person name="Brent M.R."/>
            <person name="Brooks A.N."/>
            <person name="Brown R.H."/>
            <person name="Butlin R.K."/>
            <person name="Caggese C."/>
            <person name="Calvi B.R."/>
            <person name="Bernardo de Carvalho A."/>
            <person name="Caspi A."/>
            <person name="Castrezana S."/>
            <person name="Celniker S.E."/>
            <person name="Chang J.L."/>
            <person name="Chapple C."/>
            <person name="Chatterji S."/>
            <person name="Chinwalla A."/>
            <person name="Civetta A."/>
            <person name="Clifton S.W."/>
            <person name="Comeron J.M."/>
            <person name="Costello J.C."/>
            <person name="Coyne J.A."/>
            <person name="Daub J."/>
            <person name="David R.G."/>
            <person name="Delcher A.L."/>
            <person name="Delehaunty K."/>
            <person name="Do C.B."/>
            <person name="Ebling H."/>
            <person name="Edwards K."/>
            <person name="Eickbush T."/>
            <person name="Evans J.D."/>
            <person name="Filipski A."/>
            <person name="Findeiss S."/>
            <person name="Freyhult E."/>
            <person name="Fulton L."/>
            <person name="Fulton R."/>
            <person name="Garcia A.C."/>
            <person name="Gardiner A."/>
            <person name="Garfield D.A."/>
            <person name="Garvin B.E."/>
            <person name="Gibson G."/>
            <person name="Gilbert D."/>
            <person name="Gnerre S."/>
            <person name="Godfrey J."/>
            <person name="Good R."/>
            <person name="Gotea V."/>
            <person name="Gravely B."/>
            <person name="Greenberg A.J."/>
            <person name="Griffiths-Jones S."/>
            <person name="Gross S."/>
            <person name="Guigo R."/>
            <person name="Gustafson E.A."/>
            <person name="Haerty W."/>
            <person name="Hahn M.W."/>
            <person name="Halligan D.L."/>
            <person name="Halpern A.L."/>
            <person name="Halter G.M."/>
            <person name="Han M.V."/>
            <person name="Heger A."/>
            <person name="Hillier L."/>
            <person name="Hinrichs A.S."/>
            <person name="Holmes I."/>
            <person name="Hoskins R.A."/>
            <person name="Hubisz M.J."/>
            <person name="Hultmark D."/>
            <person name="Huntley M.A."/>
            <person name="Jaffe D.B."/>
            <person name="Jagadeeshan S."/>
            <person name="Jeck W.R."/>
            <person name="Johnson J."/>
            <person name="Jones C.D."/>
            <person name="Jordan W.C."/>
            <person name="Karpen G.H."/>
            <person name="Kataoka E."/>
            <person name="Keightley P.D."/>
            <person name="Kheradpour P."/>
            <person name="Kirkness E.F."/>
            <person name="Koerich L.B."/>
            <person name="Kristiansen K."/>
            <person name="Kudrna D."/>
            <person name="Kulathinal R.J."/>
            <person name="Kumar S."/>
            <person name="Kwok R."/>
            <person name="Lander E."/>
            <person name="Langley C.H."/>
            <person name="Lapoint R."/>
            <person name="Lazzaro B.P."/>
            <person name="Lee S.J."/>
            <person name="Levesque L."/>
            <person name="Li R."/>
            <person name="Lin C.F."/>
            <person name="Lin M.F."/>
            <person name="Lindblad-Toh K."/>
            <person name="Llopart A."/>
            <person name="Long M."/>
            <person name="Low L."/>
            <person name="Lozovsky E."/>
            <person name="Lu J."/>
            <person name="Luo M."/>
            <person name="Machado C.A."/>
            <person name="Makalowski W."/>
            <person name="Marzo M."/>
            <person name="Matsuda M."/>
            <person name="Matzkin L."/>
            <person name="McAllister B."/>
            <person name="McBride C.S."/>
            <person name="McKernan B."/>
            <person name="McKernan K."/>
            <person name="Mendez-Lago M."/>
            <person name="Minx P."/>
            <person name="Mollenhauer M.U."/>
            <person name="Montooth K."/>
            <person name="Mount S.M."/>
            <person name="Mu X."/>
            <person name="Myers E."/>
            <person name="Negre B."/>
            <person name="Newfeld S."/>
            <person name="Nielsen R."/>
            <person name="Noor M.A."/>
            <person name="O'Grady P."/>
            <person name="Pachter L."/>
            <person name="Papaceit M."/>
            <person name="Parisi M.J."/>
            <person name="Parisi M."/>
            <person name="Parts L."/>
            <person name="Pedersen J.S."/>
            <person name="Pesole G."/>
            <person name="Phillippy A.M."/>
            <person name="Ponting C.P."/>
            <person name="Pop M."/>
            <person name="Porcelli D."/>
            <person name="Powell J.R."/>
            <person name="Prohaska S."/>
            <person name="Pruitt K."/>
            <person name="Puig M."/>
            <person name="Quesneville H."/>
            <person name="Ram K.R."/>
            <person name="Rand D."/>
            <person name="Rasmussen M.D."/>
            <person name="Reed L.K."/>
            <person name="Reenan R."/>
            <person name="Reily A."/>
            <person name="Remington K.A."/>
            <person name="Rieger T.T."/>
            <person name="Ritchie M.G."/>
            <person name="Robin C."/>
            <person name="Rogers Y.H."/>
            <person name="Rohde C."/>
            <person name="Rozas J."/>
            <person name="Rubenfield M.J."/>
            <person name="Ruiz A."/>
            <person name="Russo S."/>
            <person name="Salzberg S.L."/>
            <person name="Sanchez-Gracia A."/>
            <person name="Saranga D.J."/>
            <person name="Sato H."/>
            <person name="Schaeffer S.W."/>
            <person name="Schatz M.C."/>
            <person name="Schlenke T."/>
            <person name="Schwartz R."/>
            <person name="Segarra C."/>
            <person name="Singh R.S."/>
            <person name="Sirot L."/>
            <person name="Sirota M."/>
            <person name="Sisneros N.B."/>
            <person name="Smith C.D."/>
            <person name="Smith T.F."/>
            <person name="Spieth J."/>
            <person name="Stage D.E."/>
            <person name="Stark A."/>
            <person name="Stephan W."/>
            <person name="Strausberg R.L."/>
            <person name="Strempel S."/>
            <person name="Sturgill D."/>
            <person name="Sutton G."/>
            <person name="Sutton G.G."/>
            <person name="Tao W."/>
            <person name="Teichmann S."/>
            <person name="Tobari Y.N."/>
            <person name="Tomimura Y."/>
            <person name="Tsolas J.M."/>
            <person name="Valente V.L."/>
            <person name="Venter E."/>
            <person name="Venter J.C."/>
            <person name="Vicario S."/>
            <person name="Vieira F.G."/>
            <person name="Vilella A.J."/>
            <person name="Villasante A."/>
            <person name="Walenz B."/>
            <person name="Wang J."/>
            <person name="Wasserman M."/>
            <person name="Watts T."/>
            <person name="Wilson D."/>
            <person name="Wilson R.K."/>
            <person name="Wing R.A."/>
            <person name="Wolfner M.F."/>
            <person name="Wong A."/>
            <person name="Wong G.K."/>
            <person name="Wu C.I."/>
            <person name="Wu G."/>
            <person name="Yamamoto D."/>
            <person name="Yang H.P."/>
            <person name="Yang S.P."/>
            <person name="Yorke J.A."/>
            <person name="Yoshida K."/>
            <person name="Zdobnov E."/>
            <person name="Zhang P."/>
            <person name="Zhang Y."/>
            <person name="Zimin A.V."/>
            <person name="Baldwin J."/>
            <person name="Abdouelleil A."/>
            <person name="Abdulkadir J."/>
            <person name="Abebe A."/>
            <person name="Abera B."/>
            <person name="Abreu J."/>
            <person name="Acer S.C."/>
            <person name="Aftuck L."/>
            <person name="Alexander A."/>
            <person name="An P."/>
            <person name="Anderson E."/>
            <person name="Anderson S."/>
            <person name="Arachi H."/>
            <person name="Azer M."/>
            <person name="Bachantsang P."/>
            <person name="Barry A."/>
            <person name="Bayul T."/>
            <person name="Berlin A."/>
            <person name="Bessette D."/>
            <person name="Bloom T."/>
            <person name="Blye J."/>
            <person name="Boguslavskiy L."/>
            <person name="Bonnet C."/>
            <person name="Boukhgalter B."/>
            <person name="Bourzgui I."/>
            <person name="Brown A."/>
            <person name="Cahill P."/>
            <person name="Channer S."/>
            <person name="Cheshatsang Y."/>
            <person name="Chuda L."/>
            <person name="Citroen M."/>
            <person name="Collymore A."/>
            <person name="Cooke P."/>
            <person name="Costello M."/>
            <person name="D'Aco K."/>
            <person name="Daza R."/>
            <person name="De Haan G."/>
            <person name="DeGray S."/>
            <person name="DeMaso C."/>
            <person name="Dhargay N."/>
            <person name="Dooley K."/>
            <person name="Dooley E."/>
            <person name="Doricent M."/>
            <person name="Dorje P."/>
            <person name="Dorjee K."/>
            <person name="Dupes A."/>
            <person name="Elong R."/>
            <person name="Falk J."/>
            <person name="Farina A."/>
            <person name="Faro S."/>
            <person name="Ferguson D."/>
            <person name="Fisher S."/>
            <person name="Foley C.D."/>
            <person name="Franke A."/>
            <person name="Friedrich D."/>
            <person name="Gadbois L."/>
            <person name="Gearin G."/>
            <person name="Gearin C.R."/>
            <person name="Giannoukos G."/>
            <person name="Goode T."/>
            <person name="Graham J."/>
            <person name="Grandbois E."/>
            <person name="Grewal S."/>
            <person name="Gyaltsen K."/>
            <person name="Hafez N."/>
            <person name="Hagos B."/>
            <person name="Hall J."/>
            <person name="Henson C."/>
            <person name="Hollinger A."/>
            <person name="Honan T."/>
            <person name="Huard M.D."/>
            <person name="Hughes L."/>
            <person name="Hurhula B."/>
            <person name="Husby M.E."/>
            <person name="Kamat A."/>
            <person name="Kanga B."/>
            <person name="Kashin S."/>
            <person name="Khazanovich D."/>
            <person name="Kisner P."/>
            <person name="Lance K."/>
            <person name="Lara M."/>
            <person name="Lee W."/>
            <person name="Lennon N."/>
            <person name="Letendre F."/>
            <person name="LeVine R."/>
            <person name="Lipovsky A."/>
            <person name="Liu X."/>
            <person name="Liu J."/>
            <person name="Liu S."/>
            <person name="Lokyitsang T."/>
            <person name="Lokyitsang Y."/>
            <person name="Lubonja R."/>
            <person name="Lui A."/>
            <person name="MacDonald P."/>
            <person name="Magnisalis V."/>
            <person name="Maru K."/>
            <person name="Matthews C."/>
            <person name="McCusker W."/>
            <person name="McDonough S."/>
            <person name="Mehta T."/>
            <person name="Meldrim J."/>
            <person name="Meneus L."/>
            <person name="Mihai O."/>
            <person name="Mihalev A."/>
            <person name="Mihova T."/>
            <person name="Mittelman R."/>
            <person name="Mlenga V."/>
            <person name="Montmayeur A."/>
            <person name="Mulrain L."/>
            <person name="Navidi A."/>
            <person name="Naylor J."/>
            <person name="Negash T."/>
            <person name="Nguyen T."/>
            <person name="Nguyen N."/>
            <person name="Nicol R."/>
            <person name="Norbu C."/>
            <person name="Norbu N."/>
            <person name="Novod N."/>
            <person name="O'Neill B."/>
            <person name="Osman S."/>
            <person name="Markiewicz E."/>
            <person name="Oyono O.L."/>
            <person name="Patti C."/>
            <person name="Phunkhang P."/>
            <person name="Pierre F."/>
            <person name="Priest M."/>
            <person name="Raghuraman S."/>
            <person name="Rege F."/>
            <person name="Reyes R."/>
            <person name="Rise C."/>
            <person name="Rogov P."/>
            <person name="Ross K."/>
            <person name="Ryan E."/>
            <person name="Settipalli S."/>
            <person name="Shea T."/>
            <person name="Sherpa N."/>
            <person name="Shi L."/>
            <person name="Shih D."/>
            <person name="Sparrow T."/>
            <person name="Spaulding J."/>
            <person name="Stalker J."/>
            <person name="Stange-Thomann N."/>
            <person name="Stavropoulos S."/>
            <person name="Stone C."/>
            <person name="Strader C."/>
            <person name="Tesfaye S."/>
            <person name="Thomson T."/>
            <person name="Thoulutsang Y."/>
            <person name="Thoulutsang D."/>
            <person name="Topham K."/>
            <person name="Topping I."/>
            <person name="Tsamla T."/>
            <person name="Vassiliev H."/>
            <person name="Vo A."/>
            <person name="Wangchuk T."/>
            <person name="Wangdi T."/>
            <person name="Weiand M."/>
            <person name="Wilkinson J."/>
            <person name="Wilson A."/>
            <person name="Yadav S."/>
            <person name="Young G."/>
            <person name="Yu Q."/>
            <person name="Zembek L."/>
            <person name="Zhong D."/>
            <person name="Zimmer A."/>
            <person name="Zwirko Z."/>
            <person name="Jaffe D.B."/>
            <person name="Alvarez P."/>
            <person name="Brockman W."/>
            <person name="Butler J."/>
            <person name="Chin C."/>
            <person name="Gnerre S."/>
            <person name="Grabherr M."/>
            <person name="Kleber M."/>
            <person name="Mauceli E."/>
            <person name="MacCallum I."/>
        </authorList>
    </citation>
    <scope>NUCLEOTIDE SEQUENCE [LARGE SCALE GENOMIC DNA]</scope>
    <source>
        <strain evidence="9">Tucson 14030-0811.24</strain>
    </source>
</reference>